<sequence length="49" mass="5571">MTSEWDINRVNAQADAWASLAGAWESELTIEDEIEALYAMRTLGREVAW</sequence>
<organism evidence="1 2">
    <name type="scientific">Prosthecobacter debontii</name>
    <dbReference type="NCBI Taxonomy" id="48467"/>
    <lineage>
        <taxon>Bacteria</taxon>
        <taxon>Pseudomonadati</taxon>
        <taxon>Verrucomicrobiota</taxon>
        <taxon>Verrucomicrobiia</taxon>
        <taxon>Verrucomicrobiales</taxon>
        <taxon>Verrucomicrobiaceae</taxon>
        <taxon>Prosthecobacter</taxon>
    </lineage>
</organism>
<dbReference type="STRING" id="48467.SAMN02745166_03592"/>
<accession>A0A1T4YLU2</accession>
<dbReference type="EMBL" id="FUYE01000013">
    <property type="protein sequence ID" value="SKB02241.1"/>
    <property type="molecule type" value="Genomic_DNA"/>
</dbReference>
<name>A0A1T4YLU2_9BACT</name>
<reference evidence="2" key="1">
    <citation type="submission" date="2017-02" db="EMBL/GenBank/DDBJ databases">
        <authorList>
            <person name="Varghese N."/>
            <person name="Submissions S."/>
        </authorList>
    </citation>
    <scope>NUCLEOTIDE SEQUENCE [LARGE SCALE GENOMIC DNA]</scope>
    <source>
        <strain evidence="2">ATCC 700200</strain>
    </source>
</reference>
<gene>
    <name evidence="1" type="ORF">SAMN02745166_03592</name>
</gene>
<dbReference type="AlphaFoldDB" id="A0A1T4YLU2"/>
<evidence type="ECO:0000313" key="2">
    <source>
        <dbReference type="Proteomes" id="UP000190774"/>
    </source>
</evidence>
<dbReference type="RefSeq" id="WP_176159507.1">
    <property type="nucleotide sequence ID" value="NZ_FUYE01000013.1"/>
</dbReference>
<evidence type="ECO:0000313" key="1">
    <source>
        <dbReference type="EMBL" id="SKB02241.1"/>
    </source>
</evidence>
<protein>
    <submittedName>
        <fullName evidence="1">Uncharacterized protein</fullName>
    </submittedName>
</protein>
<dbReference type="Proteomes" id="UP000190774">
    <property type="component" value="Unassembled WGS sequence"/>
</dbReference>
<keyword evidence="2" id="KW-1185">Reference proteome</keyword>
<proteinExistence type="predicted"/>